<feature type="compositionally biased region" description="Acidic residues" evidence="3">
    <location>
        <begin position="143"/>
        <end position="152"/>
    </location>
</feature>
<dbReference type="GO" id="GO:0016020">
    <property type="term" value="C:membrane"/>
    <property type="evidence" value="ECO:0007669"/>
    <property type="project" value="UniProtKB-SubCell"/>
</dbReference>
<protein>
    <recommendedName>
        <fullName evidence="7">Mechanosensitive ion channel protein</fullName>
    </recommendedName>
</protein>
<dbReference type="PANTHER" id="PTHR31618:SF7">
    <property type="entry name" value="MECHANOSENSITIVE ION CHANNEL PROTEIN"/>
    <property type="match status" value="1"/>
</dbReference>
<reference evidence="6" key="1">
    <citation type="journal article" date="2013" name="Science">
        <title>The Amborella genome and the evolution of flowering plants.</title>
        <authorList>
            <consortium name="Amborella Genome Project"/>
        </authorList>
    </citation>
    <scope>NUCLEOTIDE SEQUENCE [LARGE SCALE GENOMIC DNA]</scope>
</reference>
<evidence type="ECO:0000256" key="2">
    <source>
        <dbReference type="ARBA" id="ARBA00008017"/>
    </source>
</evidence>
<evidence type="ECO:0000256" key="3">
    <source>
        <dbReference type="SAM" id="MobiDB-lite"/>
    </source>
</evidence>
<dbReference type="AlphaFoldDB" id="U5D5N5"/>
<comment type="similarity">
    <text evidence="2">Belongs to the MscS (TC 1.A.23) family.</text>
</comment>
<dbReference type="EMBL" id="KI392502">
    <property type="protein sequence ID" value="ERN15658.1"/>
    <property type="molecule type" value="Genomic_DNA"/>
</dbReference>
<keyword evidence="4" id="KW-0812">Transmembrane</keyword>
<dbReference type="PANTHER" id="PTHR31618">
    <property type="entry name" value="MECHANOSENSITIVE ION CHANNEL PROTEIN 5"/>
    <property type="match status" value="1"/>
</dbReference>
<sequence length="455" mass="51832">MALNHPSPQTPDKPKEDQVVLQMESGNTDPKTTDSNRLKEEAPKEEKHSMPALEVQSSKPNIPKPIMANPTSNPYAKPPINPNSTRNPNENQRLKSLLNSKTLTSVALSRPKSRLTDYSPQAPTKAMENSGFDPGSSRRSEVGGDEEEDTFKDEDLPGKYKEKKCKPGWRVLVEWVSFVTIMTCLITSLTIKPLKRESLWGLKIWKWCVMMMVIFCGRLFSGWLISLLVFSIERNFMLRIRLLYFVYGLRKSVQNIVWLGIVLLAWSLVFDSKVDMDRRSHRLLVFVSKALIAGSIAAITWLIKILLVKLLASGFHVNTFFERIKISLYYHHVLESLAGPPLDEVSGRQDRGNPRASFRRVVMEEMKRKKRSDSENTFKVDAERLKRLKKGNVSAWSMKRMVNSVITTGRLGSVSNAVDEMMREFSKSEEEARSEKEAKAEAQRIFENVAKPGEK</sequence>
<feature type="transmembrane region" description="Helical" evidence="4">
    <location>
        <begin position="171"/>
        <end position="192"/>
    </location>
</feature>
<evidence type="ECO:0000313" key="5">
    <source>
        <dbReference type="EMBL" id="ERN15658.1"/>
    </source>
</evidence>
<feature type="transmembrane region" description="Helical" evidence="4">
    <location>
        <begin position="290"/>
        <end position="312"/>
    </location>
</feature>
<name>U5D5N5_AMBTC</name>
<evidence type="ECO:0000313" key="6">
    <source>
        <dbReference type="Proteomes" id="UP000017836"/>
    </source>
</evidence>
<organism evidence="5 6">
    <name type="scientific">Amborella trichopoda</name>
    <dbReference type="NCBI Taxonomy" id="13333"/>
    <lineage>
        <taxon>Eukaryota</taxon>
        <taxon>Viridiplantae</taxon>
        <taxon>Streptophyta</taxon>
        <taxon>Embryophyta</taxon>
        <taxon>Tracheophyta</taxon>
        <taxon>Spermatophyta</taxon>
        <taxon>Magnoliopsida</taxon>
        <taxon>Amborellales</taxon>
        <taxon>Amborellaceae</taxon>
        <taxon>Amborella</taxon>
    </lineage>
</organism>
<dbReference type="InterPro" id="IPR016688">
    <property type="entry name" value="MscS-like_plants/fungi"/>
</dbReference>
<feature type="compositionally biased region" description="Basic and acidic residues" evidence="3">
    <location>
        <begin position="31"/>
        <end position="49"/>
    </location>
</feature>
<gene>
    <name evidence="5" type="ORF">AMTR_s00048p00206050</name>
</gene>
<evidence type="ECO:0000256" key="4">
    <source>
        <dbReference type="SAM" id="Phobius"/>
    </source>
</evidence>
<feature type="region of interest" description="Disordered" evidence="3">
    <location>
        <begin position="1"/>
        <end position="157"/>
    </location>
</feature>
<dbReference type="Proteomes" id="UP000017836">
    <property type="component" value="Unassembled WGS sequence"/>
</dbReference>
<feature type="compositionally biased region" description="Polar residues" evidence="3">
    <location>
        <begin position="82"/>
        <end position="91"/>
    </location>
</feature>
<dbReference type="HOGENOM" id="CLU_013552_2_1_1"/>
<dbReference type="Gramene" id="ERN15658">
    <property type="protein sequence ID" value="ERN15658"/>
    <property type="gene ID" value="AMTR_s00048p00206050"/>
</dbReference>
<feature type="transmembrane region" description="Helical" evidence="4">
    <location>
        <begin position="204"/>
        <end position="232"/>
    </location>
</feature>
<feature type="transmembrane region" description="Helical" evidence="4">
    <location>
        <begin position="253"/>
        <end position="270"/>
    </location>
</feature>
<dbReference type="OMA" id="KPIMANP"/>
<keyword evidence="6" id="KW-1185">Reference proteome</keyword>
<evidence type="ECO:0000256" key="1">
    <source>
        <dbReference type="ARBA" id="ARBA00004141"/>
    </source>
</evidence>
<evidence type="ECO:0008006" key="7">
    <source>
        <dbReference type="Google" id="ProtNLM"/>
    </source>
</evidence>
<dbReference type="STRING" id="13333.U5D5N5"/>
<comment type="subcellular location">
    <subcellularLocation>
        <location evidence="1">Membrane</location>
        <topology evidence="1">Multi-pass membrane protein</topology>
    </subcellularLocation>
</comment>
<feature type="compositionally biased region" description="Low complexity" evidence="3">
    <location>
        <begin position="94"/>
        <end position="105"/>
    </location>
</feature>
<keyword evidence="4" id="KW-0472">Membrane</keyword>
<accession>U5D5N5</accession>
<keyword evidence="4" id="KW-1133">Transmembrane helix</keyword>
<dbReference type="eggNOG" id="KOG4629">
    <property type="taxonomic scope" value="Eukaryota"/>
</dbReference>
<proteinExistence type="inferred from homology"/>